<evidence type="ECO:0000256" key="1">
    <source>
        <dbReference type="SAM" id="MobiDB-lite"/>
    </source>
</evidence>
<organism evidence="2 3">
    <name type="scientific">Dorcoceras hygrometricum</name>
    <dbReference type="NCBI Taxonomy" id="472368"/>
    <lineage>
        <taxon>Eukaryota</taxon>
        <taxon>Viridiplantae</taxon>
        <taxon>Streptophyta</taxon>
        <taxon>Embryophyta</taxon>
        <taxon>Tracheophyta</taxon>
        <taxon>Spermatophyta</taxon>
        <taxon>Magnoliopsida</taxon>
        <taxon>eudicotyledons</taxon>
        <taxon>Gunneridae</taxon>
        <taxon>Pentapetalae</taxon>
        <taxon>asterids</taxon>
        <taxon>lamiids</taxon>
        <taxon>Lamiales</taxon>
        <taxon>Gesneriaceae</taxon>
        <taxon>Didymocarpoideae</taxon>
        <taxon>Trichosporeae</taxon>
        <taxon>Loxocarpinae</taxon>
        <taxon>Dorcoceras</taxon>
    </lineage>
</organism>
<reference evidence="2 3" key="1">
    <citation type="journal article" date="2015" name="Proc. Natl. Acad. Sci. U.S.A.">
        <title>The resurrection genome of Boea hygrometrica: A blueprint for survival of dehydration.</title>
        <authorList>
            <person name="Xiao L."/>
            <person name="Yang G."/>
            <person name="Zhang L."/>
            <person name="Yang X."/>
            <person name="Zhao S."/>
            <person name="Ji Z."/>
            <person name="Zhou Q."/>
            <person name="Hu M."/>
            <person name="Wang Y."/>
            <person name="Chen M."/>
            <person name="Xu Y."/>
            <person name="Jin H."/>
            <person name="Xiao X."/>
            <person name="Hu G."/>
            <person name="Bao F."/>
            <person name="Hu Y."/>
            <person name="Wan P."/>
            <person name="Li L."/>
            <person name="Deng X."/>
            <person name="Kuang T."/>
            <person name="Xiang C."/>
            <person name="Zhu J.K."/>
            <person name="Oliver M.J."/>
            <person name="He Y."/>
        </authorList>
    </citation>
    <scope>NUCLEOTIDE SEQUENCE [LARGE SCALE GENOMIC DNA]</scope>
    <source>
        <strain evidence="3">cv. XS01</strain>
    </source>
</reference>
<feature type="region of interest" description="Disordered" evidence="1">
    <location>
        <begin position="69"/>
        <end position="91"/>
    </location>
</feature>
<gene>
    <name evidence="2" type="ORF">F511_37307</name>
</gene>
<dbReference type="EMBL" id="KV014559">
    <property type="protein sequence ID" value="KZV21988.1"/>
    <property type="molecule type" value="Genomic_DNA"/>
</dbReference>
<evidence type="ECO:0000313" key="3">
    <source>
        <dbReference type="Proteomes" id="UP000250235"/>
    </source>
</evidence>
<feature type="compositionally biased region" description="Low complexity" evidence="1">
    <location>
        <begin position="70"/>
        <end position="89"/>
    </location>
</feature>
<accession>A0A2Z7AKU0</accession>
<keyword evidence="3" id="KW-1185">Reference proteome</keyword>
<proteinExistence type="predicted"/>
<evidence type="ECO:0000313" key="2">
    <source>
        <dbReference type="EMBL" id="KZV21988.1"/>
    </source>
</evidence>
<name>A0A2Z7AKU0_9LAMI</name>
<sequence length="166" mass="18060">MTFRVVRTNQYNQYLGLIHSTNGKHLESPNEGLLVQADEGVLFAVVDLIRRSTAAYLLKCRFPCETGRSQAPRRQQEAGRGAAARGGASRAHDRARSCVGLAMARFKSRTGRTAAYWPTVASGHAQDVARRRAQLGCAMGCASRSGVRPCAARYVGGGRRPANLWQ</sequence>
<dbReference type="AlphaFoldDB" id="A0A2Z7AKU0"/>
<protein>
    <submittedName>
        <fullName evidence="2">Uncharacterized protein</fullName>
    </submittedName>
</protein>
<dbReference type="Proteomes" id="UP000250235">
    <property type="component" value="Unassembled WGS sequence"/>
</dbReference>